<comment type="caution">
    <text evidence="2">The sequence shown here is derived from an EMBL/GenBank/DDBJ whole genome shotgun (WGS) entry which is preliminary data.</text>
</comment>
<organism evidence="2 3">
    <name type="scientific">Streptomyces roseolilacinus</name>
    <dbReference type="NCBI Taxonomy" id="66904"/>
    <lineage>
        <taxon>Bacteria</taxon>
        <taxon>Bacillati</taxon>
        <taxon>Actinomycetota</taxon>
        <taxon>Actinomycetes</taxon>
        <taxon>Kitasatosporales</taxon>
        <taxon>Streptomycetaceae</taxon>
        <taxon>Streptomyces</taxon>
    </lineage>
</organism>
<proteinExistence type="predicted"/>
<name>A0A918B4W7_9ACTN</name>
<protein>
    <submittedName>
        <fullName evidence="2">Uncharacterized protein</fullName>
    </submittedName>
</protein>
<reference evidence="2" key="2">
    <citation type="submission" date="2020-09" db="EMBL/GenBank/DDBJ databases">
        <authorList>
            <person name="Sun Q."/>
            <person name="Ohkuma M."/>
        </authorList>
    </citation>
    <scope>NUCLEOTIDE SEQUENCE</scope>
    <source>
        <strain evidence="2">JCM 4335</strain>
    </source>
</reference>
<accession>A0A918B4W7</accession>
<keyword evidence="3" id="KW-1185">Reference proteome</keyword>
<feature type="region of interest" description="Disordered" evidence="1">
    <location>
        <begin position="54"/>
        <end position="84"/>
    </location>
</feature>
<gene>
    <name evidence="2" type="ORF">GCM10010249_49980</name>
</gene>
<dbReference type="Proteomes" id="UP000654123">
    <property type="component" value="Unassembled WGS sequence"/>
</dbReference>
<dbReference type="AlphaFoldDB" id="A0A918B4W7"/>
<dbReference type="EMBL" id="BMSV01000011">
    <property type="protein sequence ID" value="GGQ25228.1"/>
    <property type="molecule type" value="Genomic_DNA"/>
</dbReference>
<reference evidence="2" key="1">
    <citation type="journal article" date="2014" name="Int. J. Syst. Evol. Microbiol.">
        <title>Complete genome sequence of Corynebacterium casei LMG S-19264T (=DSM 44701T), isolated from a smear-ripened cheese.</title>
        <authorList>
            <consortium name="US DOE Joint Genome Institute (JGI-PGF)"/>
            <person name="Walter F."/>
            <person name="Albersmeier A."/>
            <person name="Kalinowski J."/>
            <person name="Ruckert C."/>
        </authorList>
    </citation>
    <scope>NUCLEOTIDE SEQUENCE</scope>
    <source>
        <strain evidence="2">JCM 4335</strain>
    </source>
</reference>
<evidence type="ECO:0000313" key="3">
    <source>
        <dbReference type="Proteomes" id="UP000654123"/>
    </source>
</evidence>
<evidence type="ECO:0000256" key="1">
    <source>
        <dbReference type="SAM" id="MobiDB-lite"/>
    </source>
</evidence>
<sequence length="84" mass="8996">MPPPNMSERPPPFPLCISTSSISSRLNTIRAIENPIITAGPYFLAILSDWMDDGGPGSSKAPGPRKGTTIRPYRILTGRGSARS</sequence>
<evidence type="ECO:0000313" key="2">
    <source>
        <dbReference type="EMBL" id="GGQ25228.1"/>
    </source>
</evidence>